<evidence type="ECO:0000313" key="3">
    <source>
        <dbReference type="Proteomes" id="UP000324832"/>
    </source>
</evidence>
<dbReference type="EMBL" id="FZQP02006000">
    <property type="protein sequence ID" value="VVD02342.1"/>
    <property type="molecule type" value="Genomic_DNA"/>
</dbReference>
<gene>
    <name evidence="2" type="ORF">LSINAPIS_LOCUS12582</name>
</gene>
<proteinExistence type="predicted"/>
<keyword evidence="3" id="KW-1185">Reference proteome</keyword>
<evidence type="ECO:0000256" key="1">
    <source>
        <dbReference type="SAM" id="MobiDB-lite"/>
    </source>
</evidence>
<organism evidence="2 3">
    <name type="scientific">Leptidea sinapis</name>
    <dbReference type="NCBI Taxonomy" id="189913"/>
    <lineage>
        <taxon>Eukaryota</taxon>
        <taxon>Metazoa</taxon>
        <taxon>Ecdysozoa</taxon>
        <taxon>Arthropoda</taxon>
        <taxon>Hexapoda</taxon>
        <taxon>Insecta</taxon>
        <taxon>Pterygota</taxon>
        <taxon>Neoptera</taxon>
        <taxon>Endopterygota</taxon>
        <taxon>Lepidoptera</taxon>
        <taxon>Glossata</taxon>
        <taxon>Ditrysia</taxon>
        <taxon>Papilionoidea</taxon>
        <taxon>Pieridae</taxon>
        <taxon>Dismorphiinae</taxon>
        <taxon>Leptidea</taxon>
    </lineage>
</organism>
<sequence length="71" mass="8125">MRDICAKVLRVIILNEAFCKSACLRNTRLALSQRTEDIELNERLPSKKLASKKLGRGHPYSDPILKQPTKF</sequence>
<feature type="region of interest" description="Disordered" evidence="1">
    <location>
        <begin position="49"/>
        <end position="71"/>
    </location>
</feature>
<reference evidence="2 3" key="1">
    <citation type="submission" date="2017-07" db="EMBL/GenBank/DDBJ databases">
        <authorList>
            <person name="Talla V."/>
            <person name="Backstrom N."/>
        </authorList>
    </citation>
    <scope>NUCLEOTIDE SEQUENCE [LARGE SCALE GENOMIC DNA]</scope>
</reference>
<protein>
    <submittedName>
        <fullName evidence="2">Uncharacterized protein</fullName>
    </submittedName>
</protein>
<evidence type="ECO:0000313" key="2">
    <source>
        <dbReference type="EMBL" id="VVD02342.1"/>
    </source>
</evidence>
<dbReference type="AlphaFoldDB" id="A0A5E4QZC5"/>
<accession>A0A5E4QZC5</accession>
<name>A0A5E4QZC5_9NEOP</name>
<dbReference type="Proteomes" id="UP000324832">
    <property type="component" value="Unassembled WGS sequence"/>
</dbReference>